<dbReference type="InParanoid" id="E5A3R2"/>
<feature type="region of interest" description="Disordered" evidence="1">
    <location>
        <begin position="74"/>
        <end position="93"/>
    </location>
</feature>
<dbReference type="AlphaFoldDB" id="E5A3R2"/>
<gene>
    <name evidence="2" type="ORF">LEMA_P096840.1</name>
</gene>
<reference evidence="3" key="1">
    <citation type="journal article" date="2011" name="Nat. Commun.">
        <title>Effector diversification within compartments of the Leptosphaeria maculans genome affected by Repeat-Induced Point mutations.</title>
        <authorList>
            <person name="Rouxel T."/>
            <person name="Grandaubert J."/>
            <person name="Hane J.K."/>
            <person name="Hoede C."/>
            <person name="van de Wouw A.P."/>
            <person name="Couloux A."/>
            <person name="Dominguez V."/>
            <person name="Anthouard V."/>
            <person name="Bally P."/>
            <person name="Bourras S."/>
            <person name="Cozijnsen A.J."/>
            <person name="Ciuffetti L.M."/>
            <person name="Degrave A."/>
            <person name="Dilmaghani A."/>
            <person name="Duret L."/>
            <person name="Fudal I."/>
            <person name="Goodwin S.B."/>
            <person name="Gout L."/>
            <person name="Glaser N."/>
            <person name="Linglin J."/>
            <person name="Kema G.H.J."/>
            <person name="Lapalu N."/>
            <person name="Lawrence C.B."/>
            <person name="May K."/>
            <person name="Meyer M."/>
            <person name="Ollivier B."/>
            <person name="Poulain J."/>
            <person name="Schoch C.L."/>
            <person name="Simon A."/>
            <person name="Spatafora J.W."/>
            <person name="Stachowiak A."/>
            <person name="Turgeon B.G."/>
            <person name="Tyler B.M."/>
            <person name="Vincent D."/>
            <person name="Weissenbach J."/>
            <person name="Amselem J."/>
            <person name="Quesneville H."/>
            <person name="Oliver R.P."/>
            <person name="Wincker P."/>
            <person name="Balesdent M.-H."/>
            <person name="Howlett B.J."/>
        </authorList>
    </citation>
    <scope>NUCLEOTIDE SEQUENCE [LARGE SCALE GENOMIC DNA]</scope>
    <source>
        <strain evidence="3">JN3 / isolate v23.1.3 / race Av1-4-5-6-7-8</strain>
    </source>
</reference>
<organism evidence="3">
    <name type="scientific">Leptosphaeria maculans (strain JN3 / isolate v23.1.3 / race Av1-4-5-6-7-8)</name>
    <name type="common">Blackleg fungus</name>
    <name type="synonym">Phoma lingam</name>
    <dbReference type="NCBI Taxonomy" id="985895"/>
    <lineage>
        <taxon>Eukaryota</taxon>
        <taxon>Fungi</taxon>
        <taxon>Dikarya</taxon>
        <taxon>Ascomycota</taxon>
        <taxon>Pezizomycotina</taxon>
        <taxon>Dothideomycetes</taxon>
        <taxon>Pleosporomycetidae</taxon>
        <taxon>Pleosporales</taxon>
        <taxon>Pleosporineae</taxon>
        <taxon>Leptosphaeriaceae</taxon>
        <taxon>Plenodomus</taxon>
        <taxon>Plenodomus lingam/Leptosphaeria maculans species complex</taxon>
    </lineage>
</organism>
<dbReference type="VEuPathDB" id="FungiDB:LEMA_P096840.1"/>
<evidence type="ECO:0000313" key="2">
    <source>
        <dbReference type="EMBL" id="CBX98275.1"/>
    </source>
</evidence>
<proteinExistence type="predicted"/>
<dbReference type="HOGENOM" id="CLU_2061929_0_0_1"/>
<accession>E5A3R2</accession>
<evidence type="ECO:0000313" key="3">
    <source>
        <dbReference type="Proteomes" id="UP000002668"/>
    </source>
</evidence>
<keyword evidence="3" id="KW-1185">Reference proteome</keyword>
<name>E5A3R2_LEPMJ</name>
<sequence>MTIGKRPRSEIWVVLSPLVQKIDKRQPGFSGGYLMSNKLRSDASPSIEPGDWQEHNVSGLDMHDETIQAWSQVPSRATTKTGSRHEFRDECEPRQRAARLPPILLPRRHCSVYDQVPIS</sequence>
<dbReference type="Proteomes" id="UP000002668">
    <property type="component" value="Genome"/>
</dbReference>
<evidence type="ECO:0000256" key="1">
    <source>
        <dbReference type="SAM" id="MobiDB-lite"/>
    </source>
</evidence>
<feature type="compositionally biased region" description="Basic and acidic residues" evidence="1">
    <location>
        <begin position="83"/>
        <end position="93"/>
    </location>
</feature>
<dbReference type="EMBL" id="FP929133">
    <property type="protein sequence ID" value="CBX98275.1"/>
    <property type="molecule type" value="Genomic_DNA"/>
</dbReference>
<protein>
    <submittedName>
        <fullName evidence="2">Predicted protein</fullName>
    </submittedName>
</protein>